<evidence type="ECO:0000256" key="1">
    <source>
        <dbReference type="SAM" id="MobiDB-lite"/>
    </source>
</evidence>
<comment type="caution">
    <text evidence="3">The sequence shown here is derived from an EMBL/GenBank/DDBJ whole genome shotgun (WGS) entry which is preliminary data.</text>
</comment>
<dbReference type="Gene3D" id="1.25.40.420">
    <property type="match status" value="1"/>
</dbReference>
<feature type="compositionally biased region" description="Basic and acidic residues" evidence="1">
    <location>
        <begin position="256"/>
        <end position="269"/>
    </location>
</feature>
<dbReference type="PANTHER" id="PTHR24410:SF23">
    <property type="entry name" value="BTB DOMAIN-CONTAINING PROTEIN-RELATED"/>
    <property type="match status" value="1"/>
</dbReference>
<feature type="compositionally biased region" description="Basic residues" evidence="1">
    <location>
        <begin position="240"/>
        <end position="250"/>
    </location>
</feature>
<accession>A0A9N8W831</accession>
<protein>
    <submittedName>
        <fullName evidence="3">5891_t:CDS:1</fullName>
    </submittedName>
</protein>
<dbReference type="Pfam" id="PF07707">
    <property type="entry name" value="BACK"/>
    <property type="match status" value="1"/>
</dbReference>
<feature type="domain" description="BACK" evidence="2">
    <location>
        <begin position="71"/>
        <end position="131"/>
    </location>
</feature>
<evidence type="ECO:0000313" key="4">
    <source>
        <dbReference type="Proteomes" id="UP000789831"/>
    </source>
</evidence>
<proteinExistence type="predicted"/>
<dbReference type="AlphaFoldDB" id="A0A9N8W831"/>
<organism evidence="3 4">
    <name type="scientific">Ambispora gerdemannii</name>
    <dbReference type="NCBI Taxonomy" id="144530"/>
    <lineage>
        <taxon>Eukaryota</taxon>
        <taxon>Fungi</taxon>
        <taxon>Fungi incertae sedis</taxon>
        <taxon>Mucoromycota</taxon>
        <taxon>Glomeromycotina</taxon>
        <taxon>Glomeromycetes</taxon>
        <taxon>Archaeosporales</taxon>
        <taxon>Ambisporaceae</taxon>
        <taxon>Ambispora</taxon>
    </lineage>
</organism>
<evidence type="ECO:0000259" key="2">
    <source>
        <dbReference type="Pfam" id="PF07707"/>
    </source>
</evidence>
<dbReference type="Proteomes" id="UP000789831">
    <property type="component" value="Unassembled WGS sequence"/>
</dbReference>
<dbReference type="InterPro" id="IPR011705">
    <property type="entry name" value="BACK"/>
</dbReference>
<dbReference type="EMBL" id="CAJVPL010000264">
    <property type="protein sequence ID" value="CAG8475405.1"/>
    <property type="molecule type" value="Genomic_DNA"/>
</dbReference>
<gene>
    <name evidence="3" type="ORF">AGERDE_LOCUS2952</name>
</gene>
<keyword evidence="4" id="KW-1185">Reference proteome</keyword>
<name>A0A9N8W831_9GLOM</name>
<dbReference type="InterPro" id="IPR051481">
    <property type="entry name" value="BTB-POZ/Galectin-3-binding"/>
</dbReference>
<sequence length="269" mass="31006">MANARAIELWNDLSDDFGQLLESGEGCDVIIYAGEEPIVKELRAHSLILQSQKGEWLRQDPVQILELVFQNHACKSLRDYCLSAICENPGLVFDSSNFLQIDESVLILLLRRDDLAMKEIEVWEHLRNWGMAQNPLLKYDVEQWLAKDFATLEATLHQCIPLVRWFQIQPFEFSRKVRPFKKILPEGLYEDILTHHLDPETELESTVLPARVSPKKSLEKLEETCNPQAPDDDKSERTIRRAKTNPPKKRSNNDNIGKDDEKVSEKANS</sequence>
<reference evidence="3" key="1">
    <citation type="submission" date="2021-06" db="EMBL/GenBank/DDBJ databases">
        <authorList>
            <person name="Kallberg Y."/>
            <person name="Tangrot J."/>
            <person name="Rosling A."/>
        </authorList>
    </citation>
    <scope>NUCLEOTIDE SEQUENCE</scope>
    <source>
        <strain evidence="3">MT106</strain>
    </source>
</reference>
<evidence type="ECO:0000313" key="3">
    <source>
        <dbReference type="EMBL" id="CAG8475405.1"/>
    </source>
</evidence>
<dbReference type="OrthoDB" id="2440265at2759"/>
<dbReference type="PANTHER" id="PTHR24410">
    <property type="entry name" value="HL07962P-RELATED"/>
    <property type="match status" value="1"/>
</dbReference>
<feature type="region of interest" description="Disordered" evidence="1">
    <location>
        <begin position="214"/>
        <end position="269"/>
    </location>
</feature>